<proteinExistence type="predicted"/>
<dbReference type="PIRSF" id="PIRSF014972">
    <property type="entry name" value="FlK"/>
    <property type="match status" value="1"/>
</dbReference>
<reference evidence="4" key="1">
    <citation type="submission" date="2006-10" db="EMBL/GenBank/DDBJ databases">
        <title>Complete sequence of Solibacter usitatus Ellin6076.</title>
        <authorList>
            <consortium name="US DOE Joint Genome Institute"/>
            <person name="Copeland A."/>
            <person name="Lucas S."/>
            <person name="Lapidus A."/>
            <person name="Barry K."/>
            <person name="Detter J.C."/>
            <person name="Glavina del Rio T."/>
            <person name="Hammon N."/>
            <person name="Israni S."/>
            <person name="Dalin E."/>
            <person name="Tice H."/>
            <person name="Pitluck S."/>
            <person name="Thompson L.S."/>
            <person name="Brettin T."/>
            <person name="Bruce D."/>
            <person name="Han C."/>
            <person name="Tapia R."/>
            <person name="Gilna P."/>
            <person name="Schmutz J."/>
            <person name="Larimer F."/>
            <person name="Land M."/>
            <person name="Hauser L."/>
            <person name="Kyrpides N."/>
            <person name="Mikhailova N."/>
            <person name="Janssen P.H."/>
            <person name="Kuske C.R."/>
            <person name="Richardson P."/>
        </authorList>
    </citation>
    <scope>NUCLEOTIDE SEQUENCE</scope>
    <source>
        <strain evidence="4">Ellin6076</strain>
    </source>
</reference>
<organism evidence="4">
    <name type="scientific">Solibacter usitatus (strain Ellin6076)</name>
    <dbReference type="NCBI Taxonomy" id="234267"/>
    <lineage>
        <taxon>Bacteria</taxon>
        <taxon>Pseudomonadati</taxon>
        <taxon>Acidobacteriota</taxon>
        <taxon>Terriglobia</taxon>
        <taxon>Bryobacterales</taxon>
        <taxon>Solibacteraceae</taxon>
        <taxon>Candidatus Solibacter</taxon>
    </lineage>
</organism>
<evidence type="ECO:0000256" key="2">
    <source>
        <dbReference type="PIRSR" id="PIRSR014972-2"/>
    </source>
</evidence>
<dbReference type="Gene3D" id="3.10.129.10">
    <property type="entry name" value="Hotdog Thioesterase"/>
    <property type="match status" value="1"/>
</dbReference>
<dbReference type="KEGG" id="sus:Acid_4405"/>
<feature type="binding site" evidence="2">
    <location>
        <position position="62"/>
    </location>
    <ligand>
        <name>CoA</name>
        <dbReference type="ChEBI" id="CHEBI:57287"/>
    </ligand>
</feature>
<feature type="active site" evidence="1">
    <location>
        <position position="69"/>
    </location>
</feature>
<dbReference type="InParanoid" id="Q01Y99"/>
<dbReference type="eggNOG" id="COG5496">
    <property type="taxonomic scope" value="Bacteria"/>
</dbReference>
<dbReference type="PANTHER" id="PTHR36934:SF1">
    <property type="entry name" value="THIOESTERASE DOMAIN-CONTAINING PROTEIN"/>
    <property type="match status" value="1"/>
</dbReference>
<dbReference type="EMBL" id="CP000473">
    <property type="protein sequence ID" value="ABJ85366.1"/>
    <property type="molecule type" value="Genomic_DNA"/>
</dbReference>
<evidence type="ECO:0000313" key="4">
    <source>
        <dbReference type="EMBL" id="ABJ85366.1"/>
    </source>
</evidence>
<accession>Q01Y99</accession>
<feature type="active site" evidence="1">
    <location>
        <position position="35"/>
    </location>
</feature>
<dbReference type="PANTHER" id="PTHR36934">
    <property type="entry name" value="BLR0278 PROTEIN"/>
    <property type="match status" value="1"/>
</dbReference>
<dbReference type="STRING" id="234267.Acid_4405"/>
<evidence type="ECO:0000259" key="3">
    <source>
        <dbReference type="Pfam" id="PF22636"/>
    </source>
</evidence>
<feature type="binding site" evidence="2">
    <location>
        <position position="62"/>
    </location>
    <ligand>
        <name>substrate</name>
    </ligand>
</feature>
<gene>
    <name evidence="4" type="ordered locus">Acid_4405</name>
</gene>
<protein>
    <submittedName>
        <fullName evidence="4">Thioesterase superfamily</fullName>
    </submittedName>
</protein>
<dbReference type="HOGENOM" id="CLU_119426_0_1_0"/>
<feature type="binding site" evidence="2">
    <location>
        <position position="113"/>
    </location>
    <ligand>
        <name>substrate</name>
    </ligand>
</feature>
<dbReference type="InterPro" id="IPR029069">
    <property type="entry name" value="HotDog_dom_sf"/>
</dbReference>
<dbReference type="OrthoDB" id="6902891at2"/>
<name>Q01Y99_SOLUE</name>
<feature type="domain" description="Fluoroacetyl-CoA-specific thioesterase-like" evidence="3">
    <location>
        <begin position="16"/>
        <end position="118"/>
    </location>
</feature>
<feature type="active site" evidence="1">
    <location>
        <position position="43"/>
    </location>
</feature>
<dbReference type="CDD" id="cd03440">
    <property type="entry name" value="hot_dog"/>
    <property type="match status" value="1"/>
</dbReference>
<dbReference type="SUPFAM" id="SSF54637">
    <property type="entry name" value="Thioesterase/thiol ester dehydrase-isomerase"/>
    <property type="match status" value="1"/>
</dbReference>
<evidence type="ECO:0000256" key="1">
    <source>
        <dbReference type="PIRSR" id="PIRSR014972-1"/>
    </source>
</evidence>
<sequence length="130" mass="14242">MANIPIGTRGEQKRLVTTENAISFLGVEGARVLSTPHMIGLMEWTCRETVQPLLDAGYDTVGTHVNVAHLAGAPIGMTVTFTAEVVAITERRVQFRVEARDEKEKIGEGTHERAIINVAKFATRLAEKTK</sequence>
<dbReference type="InterPro" id="IPR054485">
    <property type="entry name" value="FlK-like_dom"/>
</dbReference>
<dbReference type="Pfam" id="PF22636">
    <property type="entry name" value="FlK"/>
    <property type="match status" value="1"/>
</dbReference>
<dbReference type="AlphaFoldDB" id="Q01Y99"/>
<dbReference type="InterPro" id="IPR025540">
    <property type="entry name" value="FlK"/>
</dbReference>